<keyword evidence="5" id="KW-0067">ATP-binding</keyword>
<evidence type="ECO:0000256" key="1">
    <source>
        <dbReference type="ARBA" id="ARBA00006637"/>
    </source>
</evidence>
<dbReference type="GO" id="GO:0005524">
    <property type="term" value="F:ATP binding"/>
    <property type="evidence" value="ECO:0007669"/>
    <property type="project" value="UniProtKB-KW"/>
</dbReference>
<evidence type="ECO:0000259" key="11">
    <source>
        <dbReference type="PROSITE" id="PS51192"/>
    </source>
</evidence>
<dbReference type="InterPro" id="IPR050615">
    <property type="entry name" value="ATP-dep_DNA_Helicase"/>
</dbReference>
<dbReference type="OrthoDB" id="10262986at2759"/>
<dbReference type="GO" id="GO:0043138">
    <property type="term" value="F:3'-5' DNA helicase activity"/>
    <property type="evidence" value="ECO:0007669"/>
    <property type="project" value="UniProtKB-EC"/>
</dbReference>
<keyword evidence="2" id="KW-0547">Nucleotide-binding</keyword>
<dbReference type="Pfam" id="PF16203">
    <property type="entry name" value="ERCC3_RAD25_C"/>
    <property type="match status" value="1"/>
</dbReference>
<evidence type="ECO:0000256" key="8">
    <source>
        <dbReference type="ARBA" id="ARBA00034808"/>
    </source>
</evidence>
<dbReference type="PANTHER" id="PTHR11274:SF16">
    <property type="entry name" value="TFIIH BASAL TRANSCRIPTION FACTOR COMPLEX HELICASE XPB SUBUNIT"/>
    <property type="match status" value="1"/>
</dbReference>
<evidence type="ECO:0000313" key="13">
    <source>
        <dbReference type="EMBL" id="KAG5490498.1"/>
    </source>
</evidence>
<comment type="catalytic activity">
    <reaction evidence="7">
        <text>Couples ATP hydrolysis with the unwinding of duplex DNA by translocating in the 3'-5' direction.</text>
        <dbReference type="EC" id="5.6.2.4"/>
    </reaction>
</comment>
<feature type="region of interest" description="Disordered" evidence="10">
    <location>
        <begin position="712"/>
        <end position="757"/>
    </location>
</feature>
<dbReference type="RefSeq" id="XP_067752826.1">
    <property type="nucleotide sequence ID" value="XM_067896669.1"/>
</dbReference>
<evidence type="ECO:0000313" key="14">
    <source>
        <dbReference type="Proteomes" id="UP000674318"/>
    </source>
</evidence>
<dbReference type="GO" id="GO:0005675">
    <property type="term" value="C:transcription factor TFIIH holo complex"/>
    <property type="evidence" value="ECO:0007669"/>
    <property type="project" value="TreeGrafter"/>
</dbReference>
<dbReference type="InterPro" id="IPR014001">
    <property type="entry name" value="Helicase_ATP-bd"/>
</dbReference>
<evidence type="ECO:0000259" key="12">
    <source>
        <dbReference type="PROSITE" id="PS51194"/>
    </source>
</evidence>
<dbReference type="GeneID" id="94286746"/>
<evidence type="ECO:0000256" key="2">
    <source>
        <dbReference type="ARBA" id="ARBA00022741"/>
    </source>
</evidence>
<dbReference type="SUPFAM" id="SSF52540">
    <property type="entry name" value="P-loop containing nucleoside triphosphate hydrolases"/>
    <property type="match status" value="2"/>
</dbReference>
<dbReference type="Pfam" id="PF24482">
    <property type="entry name" value="XPB_C"/>
    <property type="match status" value="1"/>
</dbReference>
<dbReference type="PROSITE" id="PS51194">
    <property type="entry name" value="HELICASE_CTER"/>
    <property type="match status" value="1"/>
</dbReference>
<comment type="similarity">
    <text evidence="1">Belongs to the helicase family. RAD25/XPB subfamily.</text>
</comment>
<sequence length="1117" mass="123083">MNISDSGNIFVEKAHPAYAHIIDFLISCCQPVSRTQHVEQYRMDSSSLSAATAEGTYSLAMIETILRHFRLNAAQELPVDLERCAALEKLATELDESNEGTEVDCFRVSPKMSATATRSSSMTLRSPLPRCLHGVDLRDTLLASLSRAGADDAAFSASCSAYNPHTRSASVMARVKVEKMQVDWDATEPVPGVCSPAPERVSSHTATPLPTCSSPTSRVLHLFRPSSSSSTPASAPATAHSPIADSPLKQGKSNAARPLISLAVVRPADVQRQLPESLARILEEEESASRMQIVLQPRLRRFHQFEASQEASLTSVSATSRATAHNGRSGMVAGAAAAATDRDDQQLFYFLQSRQRAHLEVVLPALKEFLTPVMLYGAERWILSDVDRSSLGNACHTRVAGQLAQDAGRPAVLRLLYEPPHVGIPAEKTTVASTASRFVYKCQVRDGKLREVKERLFSKFDIRADCYYDYMQDRALHVPNLSLASHARLRPYQVASLERFRRGQKAHQGVIVLPCGAGKTLTGIGAAATMQVTTIVMCINNMSVFQWQREFLRWTDLTEDEVTVCTAKVKQRPGKVFITTYSMVIARRGNADGVAAEESRAILQAMTAQPWGLLLLDEVHAALAHHFQDVLNTIKYKCVLGLSATLLREDDKIGDLRHLVGPKLYEANWLDLTRAGFLANVECAEVQCPMPALFLQEYRDIQRARAILGTRARGNTRRGRAGNGKRRRESVFHDDKDTGEGEDSEHDDDDGTYGGRGRRHGAPAHLISRPLRLASCNPYKLWCTQALLAFHQQRSPPDKVIIFCDYLVDVRFFAHHLHLPFMDQRTNEAERANLLQYFQHSSDVNAIILTRVGDVALDLPCASVVIQVSGLGASRRQEAQRLGRILRPKPPSLDNTCAYFYTLVSQDTADISTSYRRQSWLRDQGFAYRILHCDRVLSEFVRVGGQPCCVGPPQWWYQTNTTASVASFSETEGVANSGLAHRDDLYWAPFSSDAAALIEAAFQHGRATCTIRGSDLGKGTPKPSPEELGGYPLLNSESWTVTFSSVDAPRTFGTVLIGEGPPSSPLRERRVRRGCLDRSHRCVSAAVDVESDCISFARSAVLRWGGGPGSDTIAETE</sequence>
<keyword evidence="6" id="KW-0413">Isomerase</keyword>
<dbReference type="GO" id="GO:0097550">
    <property type="term" value="C:transcription preinitiation complex"/>
    <property type="evidence" value="ECO:0007669"/>
    <property type="project" value="TreeGrafter"/>
</dbReference>
<proteinExistence type="inferred from homology"/>
<dbReference type="Pfam" id="PF04851">
    <property type="entry name" value="ResIII"/>
    <property type="match status" value="1"/>
</dbReference>
<dbReference type="InterPro" id="IPR027417">
    <property type="entry name" value="P-loop_NTPase"/>
</dbReference>
<feature type="domain" description="Helicase C-terminal" evidence="12">
    <location>
        <begin position="782"/>
        <end position="937"/>
    </location>
</feature>
<feature type="compositionally biased region" description="Basic residues" evidence="10">
    <location>
        <begin position="714"/>
        <end position="728"/>
    </location>
</feature>
<organism evidence="13 14">
    <name type="scientific">Porcisia hertigi</name>
    <dbReference type="NCBI Taxonomy" id="2761500"/>
    <lineage>
        <taxon>Eukaryota</taxon>
        <taxon>Discoba</taxon>
        <taxon>Euglenozoa</taxon>
        <taxon>Kinetoplastea</taxon>
        <taxon>Metakinetoplastina</taxon>
        <taxon>Trypanosomatida</taxon>
        <taxon>Trypanosomatidae</taxon>
        <taxon>Leishmaniinae</taxon>
        <taxon>Porcisia</taxon>
    </lineage>
</organism>
<dbReference type="PRINTS" id="PR00851">
    <property type="entry name" value="XRODRMPGMNTB"/>
</dbReference>
<dbReference type="GO" id="GO:0000112">
    <property type="term" value="C:nucleotide-excision repair factor 3 complex"/>
    <property type="evidence" value="ECO:0007669"/>
    <property type="project" value="TreeGrafter"/>
</dbReference>
<dbReference type="InterPro" id="IPR057821">
    <property type="entry name" value="XPB_C"/>
</dbReference>
<dbReference type="GO" id="GO:0006367">
    <property type="term" value="P:transcription initiation at RNA polymerase II promoter"/>
    <property type="evidence" value="ECO:0007669"/>
    <property type="project" value="TreeGrafter"/>
</dbReference>
<dbReference type="Gene3D" id="3.40.50.300">
    <property type="entry name" value="P-loop containing nucleotide triphosphate hydrolases"/>
    <property type="match status" value="2"/>
</dbReference>
<evidence type="ECO:0000256" key="4">
    <source>
        <dbReference type="ARBA" id="ARBA00022806"/>
    </source>
</evidence>
<dbReference type="SMART" id="SM00490">
    <property type="entry name" value="HELICc"/>
    <property type="match status" value="1"/>
</dbReference>
<evidence type="ECO:0000256" key="7">
    <source>
        <dbReference type="ARBA" id="ARBA00034617"/>
    </source>
</evidence>
<keyword evidence="3" id="KW-0378">Hydrolase</keyword>
<name>A0A836I9W4_9TRYP</name>
<feature type="compositionally biased region" description="Acidic residues" evidence="10">
    <location>
        <begin position="740"/>
        <end position="751"/>
    </location>
</feature>
<dbReference type="InterPro" id="IPR006935">
    <property type="entry name" value="Helicase/UvrB_N"/>
</dbReference>
<dbReference type="PROSITE" id="PS51192">
    <property type="entry name" value="HELICASE_ATP_BIND_1"/>
    <property type="match status" value="1"/>
</dbReference>
<evidence type="ECO:0000256" key="6">
    <source>
        <dbReference type="ARBA" id="ARBA00023235"/>
    </source>
</evidence>
<feature type="region of interest" description="Disordered" evidence="10">
    <location>
        <begin position="222"/>
        <end position="252"/>
    </location>
</feature>
<evidence type="ECO:0000256" key="10">
    <source>
        <dbReference type="SAM" id="MobiDB-lite"/>
    </source>
</evidence>
<gene>
    <name evidence="13" type="ORF">JKF63_00618</name>
</gene>
<feature type="compositionally biased region" description="Basic and acidic residues" evidence="10">
    <location>
        <begin position="729"/>
        <end position="739"/>
    </location>
</feature>
<evidence type="ECO:0000256" key="5">
    <source>
        <dbReference type="ARBA" id="ARBA00022840"/>
    </source>
</evidence>
<dbReference type="Proteomes" id="UP000674318">
    <property type="component" value="Unassembled WGS sequence"/>
</dbReference>
<keyword evidence="14" id="KW-1185">Reference proteome</keyword>
<dbReference type="InterPro" id="IPR032438">
    <property type="entry name" value="ERCC3_RAD25_C"/>
</dbReference>
<reference evidence="13 14" key="1">
    <citation type="submission" date="2021-02" db="EMBL/GenBank/DDBJ databases">
        <title>Porcisia hertigi Genome sequencing and assembly.</title>
        <authorList>
            <person name="Almutairi H."/>
            <person name="Gatherer D."/>
        </authorList>
    </citation>
    <scope>NUCLEOTIDE SEQUENCE [LARGE SCALE GENOMIC DNA]</scope>
    <source>
        <strain evidence="13 14">C119</strain>
    </source>
</reference>
<dbReference type="EMBL" id="JAFJZO010000036">
    <property type="protein sequence ID" value="KAG5490498.1"/>
    <property type="molecule type" value="Genomic_DNA"/>
</dbReference>
<accession>A0A836I9W4</accession>
<evidence type="ECO:0000256" key="9">
    <source>
        <dbReference type="ARBA" id="ARBA00048988"/>
    </source>
</evidence>
<dbReference type="AlphaFoldDB" id="A0A836I9W4"/>
<evidence type="ECO:0000256" key="3">
    <source>
        <dbReference type="ARBA" id="ARBA00022801"/>
    </source>
</evidence>
<dbReference type="FunFam" id="3.40.50.300:FF:000077">
    <property type="entry name" value="Probable DNA repair helicase RAD25"/>
    <property type="match status" value="1"/>
</dbReference>
<keyword evidence="4" id="KW-0347">Helicase</keyword>
<dbReference type="GO" id="GO:0003677">
    <property type="term" value="F:DNA binding"/>
    <property type="evidence" value="ECO:0007669"/>
    <property type="project" value="InterPro"/>
</dbReference>
<dbReference type="EC" id="5.6.2.4" evidence="8"/>
<protein>
    <recommendedName>
        <fullName evidence="8">DNA 3'-5' helicase</fullName>
        <ecNumber evidence="8">5.6.2.4</ecNumber>
    </recommendedName>
</protein>
<comment type="catalytic activity">
    <reaction evidence="9">
        <text>ATP + H2O = ADP + phosphate + H(+)</text>
        <dbReference type="Rhea" id="RHEA:13065"/>
        <dbReference type="ChEBI" id="CHEBI:15377"/>
        <dbReference type="ChEBI" id="CHEBI:15378"/>
        <dbReference type="ChEBI" id="CHEBI:30616"/>
        <dbReference type="ChEBI" id="CHEBI:43474"/>
        <dbReference type="ChEBI" id="CHEBI:456216"/>
        <dbReference type="EC" id="5.6.2.4"/>
    </reaction>
</comment>
<dbReference type="PANTHER" id="PTHR11274">
    <property type="entry name" value="RAD25/XP-B DNA REPAIR HELICASE"/>
    <property type="match status" value="1"/>
</dbReference>
<comment type="caution">
    <text evidence="13">The sequence shown here is derived from an EMBL/GenBank/DDBJ whole genome shotgun (WGS) entry which is preliminary data.</text>
</comment>
<dbReference type="KEGG" id="phet:94286746"/>
<dbReference type="GO" id="GO:0016787">
    <property type="term" value="F:hydrolase activity"/>
    <property type="evidence" value="ECO:0007669"/>
    <property type="project" value="UniProtKB-KW"/>
</dbReference>
<feature type="domain" description="Helicase ATP-binding" evidence="11">
    <location>
        <begin position="500"/>
        <end position="664"/>
    </location>
</feature>
<dbReference type="SMART" id="SM00487">
    <property type="entry name" value="DEXDc"/>
    <property type="match status" value="1"/>
</dbReference>
<dbReference type="InterPro" id="IPR001650">
    <property type="entry name" value="Helicase_C-like"/>
</dbReference>
<feature type="compositionally biased region" description="Low complexity" evidence="10">
    <location>
        <begin position="225"/>
        <end position="242"/>
    </location>
</feature>